<evidence type="ECO:0000313" key="12">
    <source>
        <dbReference type="Proteomes" id="UP000594263"/>
    </source>
</evidence>
<feature type="compositionally biased region" description="Polar residues" evidence="9">
    <location>
        <begin position="766"/>
        <end position="778"/>
    </location>
</feature>
<dbReference type="Proteomes" id="UP000594263">
    <property type="component" value="Unplaced"/>
</dbReference>
<feature type="compositionally biased region" description="Basic residues" evidence="9">
    <location>
        <begin position="743"/>
        <end position="760"/>
    </location>
</feature>
<proteinExistence type="inferred from homology"/>
<feature type="region of interest" description="Disordered" evidence="9">
    <location>
        <begin position="743"/>
        <end position="778"/>
    </location>
</feature>
<dbReference type="InterPro" id="IPR050164">
    <property type="entry name" value="Peptidase_C19"/>
</dbReference>
<feature type="compositionally biased region" description="Basic and acidic residues" evidence="9">
    <location>
        <begin position="689"/>
        <end position="708"/>
    </location>
</feature>
<accession>A0A7N0U042</accession>
<evidence type="ECO:0000256" key="9">
    <source>
        <dbReference type="SAM" id="MobiDB-lite"/>
    </source>
</evidence>
<protein>
    <recommendedName>
        <fullName evidence="8">Ubiquitin carboxyl-terminal hydrolase</fullName>
        <ecNumber evidence="8">3.4.19.12</ecNumber>
    </recommendedName>
</protein>
<dbReference type="InterPro" id="IPR028889">
    <property type="entry name" value="USP"/>
</dbReference>
<dbReference type="PROSITE" id="PS50235">
    <property type="entry name" value="USP_3"/>
    <property type="match status" value="1"/>
</dbReference>
<dbReference type="PROSITE" id="PS00973">
    <property type="entry name" value="USP_2"/>
    <property type="match status" value="1"/>
</dbReference>
<dbReference type="GO" id="GO:0016579">
    <property type="term" value="P:protein deubiquitination"/>
    <property type="evidence" value="ECO:0007669"/>
    <property type="project" value="InterPro"/>
</dbReference>
<dbReference type="AlphaFoldDB" id="A0A7N0U042"/>
<reference evidence="11" key="1">
    <citation type="submission" date="2021-01" db="UniProtKB">
        <authorList>
            <consortium name="EnsemblPlants"/>
        </authorList>
    </citation>
    <scope>IDENTIFICATION</scope>
</reference>
<keyword evidence="4 8" id="KW-0833">Ubl conjugation pathway</keyword>
<feature type="domain" description="USP" evidence="10">
    <location>
        <begin position="152"/>
        <end position="455"/>
    </location>
</feature>
<comment type="function">
    <text evidence="7 8">Recognizes and hydrolyzes the peptide bond at the C-terminal Gly of ubiquitin. Involved in the processing of poly-ubiquitin precursors as well as that of ubiquitinated proteins.</text>
</comment>
<comment type="similarity">
    <text evidence="2 8">Belongs to the peptidase C19 family.</text>
</comment>
<organism evidence="11 12">
    <name type="scientific">Kalanchoe fedtschenkoi</name>
    <name type="common">Lavender scallops</name>
    <name type="synonym">South American air plant</name>
    <dbReference type="NCBI Taxonomy" id="63787"/>
    <lineage>
        <taxon>Eukaryota</taxon>
        <taxon>Viridiplantae</taxon>
        <taxon>Streptophyta</taxon>
        <taxon>Embryophyta</taxon>
        <taxon>Tracheophyta</taxon>
        <taxon>Spermatophyta</taxon>
        <taxon>Magnoliopsida</taxon>
        <taxon>eudicotyledons</taxon>
        <taxon>Gunneridae</taxon>
        <taxon>Pentapetalae</taxon>
        <taxon>Saxifragales</taxon>
        <taxon>Crassulaceae</taxon>
        <taxon>Kalanchoe</taxon>
    </lineage>
</organism>
<dbReference type="GO" id="GO:0004843">
    <property type="term" value="F:cysteine-type deubiquitinase activity"/>
    <property type="evidence" value="ECO:0007669"/>
    <property type="project" value="UniProtKB-UniRule"/>
</dbReference>
<sequence length="778" mass="86290">MRGALLKTLGHSTGPDQAPDSGLGECEKEGDDVNCGGGGGSGSDRAETLGGGARGHMDGDVRRESGYGYEPRRERFQSRWAPWGMSASEDRSRSRSPERRRRSRSPDRVFSTWTRDNGDEYDVRGLEDGAKELSPTPTAVVVADEPAFRVGAGLMNLGNTCFLNAVLQCLVHTSPLLQGLFMIKHYSPCLGEEFCVVCALREHVQRAFSSPDEIAPYSIANNLTYFSSDFVRYRQEDAHEFLQCLLDKLEKYPMCSLDLFSVTPSDNLVKQVFGGSLISMLRCSECNHISCTPEDLIDFSLEIDNVDTLEGALESFTKLEKIEDIKLMCDGCNGRVSMEKQFMIDKAPLVASFHLKRFKNDGIGVEKISKRIGYPLSLNLQPYTVGHPEHNQAELVYDLYAVIVHMGSSSNSGHYYCFVRSSPSMWHEFDDSMVTRVSESHVLSQEAYILFYAKQGTSWFSNVNEVQIHVSNFSPNSVLDNCNQSSESESSAENPYNCDIRANRHKDFSEATCQLLSFGSQQEIRAENTGLGKYSDLLLNGDGDDKNEMDLDESSFKFDMLLDHEDKENRKGAGDTNTSSFICDVKPSYRVRMNGNDEKGEATRVQPCTHSFLNNEKCTRSHSLTEAGNFPNKTTISPGGHLTISPSNVAFSSGSLGEGNNVTKKNTIISGGDLNKPSSCPTGLSGPPEDVKSEKPVLHKRSAEKPIDDPRKKQVIKNLRRTNMPLSRANKLLACMKVSPIKKKKPLVSPAKKHSPRSACRKTQNRDISPSVRSLTFR</sequence>
<feature type="compositionally biased region" description="Polar residues" evidence="9">
    <location>
        <begin position="653"/>
        <end position="669"/>
    </location>
</feature>
<dbReference type="Pfam" id="PF00443">
    <property type="entry name" value="UCH"/>
    <property type="match status" value="1"/>
</dbReference>
<evidence type="ECO:0000256" key="3">
    <source>
        <dbReference type="ARBA" id="ARBA00022670"/>
    </source>
</evidence>
<evidence type="ECO:0000256" key="1">
    <source>
        <dbReference type="ARBA" id="ARBA00000707"/>
    </source>
</evidence>
<comment type="catalytic activity">
    <reaction evidence="1 8">
        <text>Thiol-dependent hydrolysis of ester, thioester, amide, peptide and isopeptide bonds formed by the C-terminal Gly of ubiquitin (a 76-residue protein attached to proteins as an intracellular targeting signal).</text>
        <dbReference type="EC" id="3.4.19.12"/>
    </reaction>
</comment>
<dbReference type="GO" id="GO:0005634">
    <property type="term" value="C:nucleus"/>
    <property type="evidence" value="ECO:0007669"/>
    <property type="project" value="TreeGrafter"/>
</dbReference>
<dbReference type="InterPro" id="IPR001394">
    <property type="entry name" value="Peptidase_C19_UCH"/>
</dbReference>
<dbReference type="InterPro" id="IPR038765">
    <property type="entry name" value="Papain-like_cys_pep_sf"/>
</dbReference>
<feature type="region of interest" description="Disordered" evidence="9">
    <location>
        <begin position="653"/>
        <end position="708"/>
    </location>
</feature>
<dbReference type="InterPro" id="IPR018200">
    <property type="entry name" value="USP_CS"/>
</dbReference>
<dbReference type="EnsemblPlants" id="Kaladp0048s0650.1.v1.1">
    <property type="protein sequence ID" value="Kaladp0048s0650.1.v1.1"/>
    <property type="gene ID" value="Kaladp0048s0650.v1.1"/>
</dbReference>
<dbReference type="FunFam" id="3.90.70.10:FF:000116">
    <property type="entry name" value="Ubiquitin carboxyl-terminal hydrolase 20"/>
    <property type="match status" value="1"/>
</dbReference>
<evidence type="ECO:0000259" key="10">
    <source>
        <dbReference type="PROSITE" id="PS50235"/>
    </source>
</evidence>
<keyword evidence="12" id="KW-1185">Reference proteome</keyword>
<dbReference type="SUPFAM" id="SSF54001">
    <property type="entry name" value="Cysteine proteinases"/>
    <property type="match status" value="1"/>
</dbReference>
<evidence type="ECO:0000256" key="6">
    <source>
        <dbReference type="ARBA" id="ARBA00022807"/>
    </source>
</evidence>
<evidence type="ECO:0000256" key="5">
    <source>
        <dbReference type="ARBA" id="ARBA00022801"/>
    </source>
</evidence>
<evidence type="ECO:0000256" key="2">
    <source>
        <dbReference type="ARBA" id="ARBA00009085"/>
    </source>
</evidence>
<evidence type="ECO:0000313" key="11">
    <source>
        <dbReference type="EnsemblPlants" id="Kaladp0048s0650.1.v1.1"/>
    </source>
</evidence>
<feature type="compositionally biased region" description="Basic and acidic residues" evidence="9">
    <location>
        <begin position="88"/>
        <end position="97"/>
    </location>
</feature>
<keyword evidence="3 8" id="KW-0645">Protease</keyword>
<feature type="region of interest" description="Disordered" evidence="9">
    <location>
        <begin position="1"/>
        <end position="70"/>
    </location>
</feature>
<evidence type="ECO:0000256" key="8">
    <source>
        <dbReference type="RuleBase" id="RU366025"/>
    </source>
</evidence>
<dbReference type="Gramene" id="Kaladp0048s0650.1.v1.1">
    <property type="protein sequence ID" value="Kaladp0048s0650.1.v1.1"/>
    <property type="gene ID" value="Kaladp0048s0650.v1.1"/>
</dbReference>
<dbReference type="PROSITE" id="PS00972">
    <property type="entry name" value="USP_1"/>
    <property type="match status" value="1"/>
</dbReference>
<dbReference type="PANTHER" id="PTHR24006:SF747">
    <property type="entry name" value="UBIQUITIN CARBOXYL-TERMINAL HYDROLASE 20"/>
    <property type="match status" value="1"/>
</dbReference>
<feature type="compositionally biased region" description="Basic and acidic residues" evidence="9">
    <location>
        <begin position="55"/>
        <end position="70"/>
    </location>
</feature>
<name>A0A7N0U042_KALFE</name>
<keyword evidence="6 8" id="KW-0788">Thiol protease</keyword>
<evidence type="ECO:0000256" key="4">
    <source>
        <dbReference type="ARBA" id="ARBA00022786"/>
    </source>
</evidence>
<dbReference type="EC" id="3.4.19.12" evidence="8"/>
<dbReference type="GO" id="GO:0006508">
    <property type="term" value="P:proteolysis"/>
    <property type="evidence" value="ECO:0007669"/>
    <property type="project" value="UniProtKB-KW"/>
</dbReference>
<dbReference type="PANTHER" id="PTHR24006">
    <property type="entry name" value="UBIQUITIN CARBOXYL-TERMINAL HYDROLASE"/>
    <property type="match status" value="1"/>
</dbReference>
<evidence type="ECO:0000256" key="7">
    <source>
        <dbReference type="ARBA" id="ARBA00037450"/>
    </source>
</evidence>
<feature type="region of interest" description="Disordered" evidence="9">
    <location>
        <begin position="84"/>
        <end position="113"/>
    </location>
</feature>
<keyword evidence="5 8" id="KW-0378">Hydrolase</keyword>
<dbReference type="GO" id="GO:0005829">
    <property type="term" value="C:cytosol"/>
    <property type="evidence" value="ECO:0007669"/>
    <property type="project" value="TreeGrafter"/>
</dbReference>
<dbReference type="Gene3D" id="3.90.70.10">
    <property type="entry name" value="Cysteine proteinases"/>
    <property type="match status" value="1"/>
</dbReference>